<reference evidence="2 3" key="1">
    <citation type="submission" date="2019-06" db="EMBL/GenBank/DDBJ databases">
        <title>The draft genome of Rhizobium smilacinae PTYR-5.</title>
        <authorList>
            <person name="Liu L."/>
            <person name="Li L."/>
            <person name="Zhang X."/>
        </authorList>
    </citation>
    <scope>NUCLEOTIDE SEQUENCE [LARGE SCALE GENOMIC DNA]</scope>
    <source>
        <strain evidence="2 3">PTYR-5</strain>
    </source>
</reference>
<keyword evidence="1" id="KW-0732">Signal</keyword>
<evidence type="ECO:0000313" key="3">
    <source>
        <dbReference type="Proteomes" id="UP000311605"/>
    </source>
</evidence>
<sequence>MYSRFFSLFGGLAALTLVTSAPAFAPQAEAASRDQVFFQSVAGVWKGPGEIVAGKYKGTKFSCNLTGSSSPDGDTGIKLDGTCRVGVFQQPMSAVITQSGRGYTGKFLDGAEGKGLDIVSGSVSGDKVVMGINRAKLNGAMVASLRGENKMNITISVKVEDQMVPVIGLSLDRDLDSIAVGAIKE</sequence>
<dbReference type="AlphaFoldDB" id="A0A5C4XN03"/>
<feature type="chain" id="PRO_5022667037" evidence="1">
    <location>
        <begin position="26"/>
        <end position="185"/>
    </location>
</feature>
<feature type="signal peptide" evidence="1">
    <location>
        <begin position="1"/>
        <end position="25"/>
    </location>
</feature>
<dbReference type="Proteomes" id="UP000311605">
    <property type="component" value="Unassembled WGS sequence"/>
</dbReference>
<protein>
    <submittedName>
        <fullName evidence="2">Uncharacterized protein</fullName>
    </submittedName>
</protein>
<proteinExistence type="predicted"/>
<dbReference type="OrthoDB" id="7915172at2"/>
<name>A0A5C4XN03_9HYPH</name>
<dbReference type="RefSeq" id="WP_139671299.1">
    <property type="nucleotide sequence ID" value="NZ_VDMN01000001.1"/>
</dbReference>
<comment type="caution">
    <text evidence="2">The sequence shown here is derived from an EMBL/GenBank/DDBJ whole genome shotgun (WGS) entry which is preliminary data.</text>
</comment>
<organism evidence="2 3">
    <name type="scientific">Aliirhizobium smilacinae</name>
    <dbReference type="NCBI Taxonomy" id="1395944"/>
    <lineage>
        <taxon>Bacteria</taxon>
        <taxon>Pseudomonadati</taxon>
        <taxon>Pseudomonadota</taxon>
        <taxon>Alphaproteobacteria</taxon>
        <taxon>Hyphomicrobiales</taxon>
        <taxon>Rhizobiaceae</taxon>
        <taxon>Aliirhizobium</taxon>
    </lineage>
</organism>
<gene>
    <name evidence="2" type="ORF">FHP24_00370</name>
</gene>
<accession>A0A5C4XN03</accession>
<evidence type="ECO:0000313" key="2">
    <source>
        <dbReference type="EMBL" id="TNM64802.1"/>
    </source>
</evidence>
<evidence type="ECO:0000256" key="1">
    <source>
        <dbReference type="SAM" id="SignalP"/>
    </source>
</evidence>
<dbReference type="EMBL" id="VDMN01000001">
    <property type="protein sequence ID" value="TNM64802.1"/>
    <property type="molecule type" value="Genomic_DNA"/>
</dbReference>
<keyword evidence="3" id="KW-1185">Reference proteome</keyword>